<gene>
    <name evidence="11" type="ORF">RR48_10592</name>
</gene>
<dbReference type="SMART" id="SM00868">
    <property type="entry name" value="zf-AD"/>
    <property type="match status" value="1"/>
</dbReference>
<dbReference type="Gene3D" id="3.40.1800.20">
    <property type="match status" value="1"/>
</dbReference>
<dbReference type="Pfam" id="PF00096">
    <property type="entry name" value="zf-C2H2"/>
    <property type="match status" value="2"/>
</dbReference>
<dbReference type="SMART" id="SM00355">
    <property type="entry name" value="ZnF_C2H2"/>
    <property type="match status" value="5"/>
</dbReference>
<dbReference type="PROSITE" id="PS50157">
    <property type="entry name" value="ZINC_FINGER_C2H2_2"/>
    <property type="match status" value="4"/>
</dbReference>
<feature type="domain" description="C2H2-type" evidence="9">
    <location>
        <begin position="427"/>
        <end position="454"/>
    </location>
</feature>
<feature type="binding site" evidence="6">
    <location>
        <position position="199"/>
    </location>
    <ligand>
        <name>Zn(2+)</name>
        <dbReference type="ChEBI" id="CHEBI:29105"/>
    </ligand>
</feature>
<dbReference type="AlphaFoldDB" id="A0A194RLD9"/>
<evidence type="ECO:0000256" key="4">
    <source>
        <dbReference type="ARBA" id="ARBA00022833"/>
    </source>
</evidence>
<dbReference type="InterPro" id="IPR013087">
    <property type="entry name" value="Znf_C2H2_type"/>
</dbReference>
<keyword evidence="1 6" id="KW-0479">Metal-binding</keyword>
<evidence type="ECO:0000313" key="12">
    <source>
        <dbReference type="Proteomes" id="UP000053240"/>
    </source>
</evidence>
<dbReference type="PANTHER" id="PTHR39960">
    <property type="entry name" value="LD34147P"/>
    <property type="match status" value="1"/>
</dbReference>
<feature type="binding site" evidence="6">
    <location>
        <position position="245"/>
    </location>
    <ligand>
        <name>Zn(2+)</name>
        <dbReference type="ChEBI" id="CHEBI:29105"/>
    </ligand>
</feature>
<dbReference type="Gene3D" id="3.30.160.60">
    <property type="entry name" value="Classic Zinc Finger"/>
    <property type="match status" value="3"/>
</dbReference>
<dbReference type="InterPro" id="IPR036236">
    <property type="entry name" value="Znf_C2H2_sf"/>
</dbReference>
<feature type="compositionally biased region" description="Basic and acidic residues" evidence="8">
    <location>
        <begin position="1043"/>
        <end position="1053"/>
    </location>
</feature>
<dbReference type="GO" id="GO:0030674">
    <property type="term" value="F:protein-macromolecule adaptor activity"/>
    <property type="evidence" value="ECO:0007669"/>
    <property type="project" value="UniProtKB-ARBA"/>
</dbReference>
<dbReference type="Pfam" id="PF07776">
    <property type="entry name" value="zf-AD"/>
    <property type="match status" value="1"/>
</dbReference>
<proteinExistence type="predicted"/>
<feature type="domain" description="C2H2-type" evidence="9">
    <location>
        <begin position="455"/>
        <end position="478"/>
    </location>
</feature>
<evidence type="ECO:0000256" key="8">
    <source>
        <dbReference type="SAM" id="MobiDB-lite"/>
    </source>
</evidence>
<keyword evidence="3 5" id="KW-0863">Zinc-finger</keyword>
<feature type="coiled-coil region" evidence="7">
    <location>
        <begin position="581"/>
        <end position="751"/>
    </location>
</feature>
<feature type="binding site" evidence="6">
    <location>
        <position position="202"/>
    </location>
    <ligand>
        <name>Zn(2+)</name>
        <dbReference type="ChEBI" id="CHEBI:29105"/>
    </ligand>
</feature>
<dbReference type="SUPFAM" id="SSF57667">
    <property type="entry name" value="beta-beta-alpha zinc fingers"/>
    <property type="match status" value="2"/>
</dbReference>
<dbReference type="InterPro" id="IPR012934">
    <property type="entry name" value="Znf_AD"/>
</dbReference>
<evidence type="ECO:0000259" key="9">
    <source>
        <dbReference type="PROSITE" id="PS50157"/>
    </source>
</evidence>
<reference evidence="11 12" key="1">
    <citation type="journal article" date="2015" name="Nat. Commun.">
        <title>Outbred genome sequencing and CRISPR/Cas9 gene editing in butterflies.</title>
        <authorList>
            <person name="Li X."/>
            <person name="Fan D."/>
            <person name="Zhang W."/>
            <person name="Liu G."/>
            <person name="Zhang L."/>
            <person name="Zhao L."/>
            <person name="Fang X."/>
            <person name="Chen L."/>
            <person name="Dong Y."/>
            <person name="Chen Y."/>
            <person name="Ding Y."/>
            <person name="Zhao R."/>
            <person name="Feng M."/>
            <person name="Zhu Y."/>
            <person name="Feng Y."/>
            <person name="Jiang X."/>
            <person name="Zhu D."/>
            <person name="Xiang H."/>
            <person name="Feng X."/>
            <person name="Li S."/>
            <person name="Wang J."/>
            <person name="Zhang G."/>
            <person name="Kronforst M.R."/>
            <person name="Wang W."/>
        </authorList>
    </citation>
    <scope>NUCLEOTIDE SEQUENCE [LARGE SCALE GENOMIC DNA]</scope>
    <source>
        <strain evidence="11">Ya'a_city_454_Pm</strain>
        <tissue evidence="11">Whole body</tissue>
    </source>
</reference>
<keyword evidence="2" id="KW-0677">Repeat</keyword>
<dbReference type="FunCoup" id="A0A194RLD9">
    <property type="interactions" value="108"/>
</dbReference>
<sequence length="1053" mass="121314">MAEEYDFPTVLTGRELCKKWASTYSEYQKAKATNNKSWVYYTIFELYLGEGSMNPIIDWQEEWVFNLISSRTDLRHLFRCTKDQIKGWREVERKLRNIGIPIDHSLLNISEIWTYLLKTFKWKQKFAKQGLLNEQWPYYDALASYFDLEQQYILDKNKEMNVEVEVTPVDEDEYEDDMKLLDLKQLLQVKPEKECAGQCRSCFNEPGCVNVFQEKDEDGVELSYKLKLIGGIQVDQSDSLPSQICLNCANQLENAYKFRRKCQEIDRQLRNNCVQERIKVEHIAEANEGAGENLHNHGANNDLMDTCPNDYLMSIDKKPNVKQVRTNKQNVIRKKRTRKLIYRYWKVCEICGKNTSNLVAHLDMHTAGKSYSCDLCDKKFKYKSGLLLHKSSHNATPRKTCEVCGKTFHVLAQYRRHFAYHANERKFSCDICGKRFNSMEILKVHHRIHTDERPFPCPECGKTFRTAGCVSRHKRIVHKISFQRLWWCVAAILLVCSPPARCRNVTTEDIRDAMLSLIHMFRVSEDKLERHEFRERTFGEQLKKMVAGLEKRHRALEPMKGIVSRLDERLSNVETILFQKEEREKEQRKKTEDTLEEIKKSIQALTETVKTIKTQHETAPAEVEDNLTTKEDSLATRLDGTDQKLDAIQNEMEELKNSLTKESLQVMCSSIATASNPFERHISEAEKLLNKYELKLNEYNGTASKVMTDFVPLNEVALADDAWHNKMTSVMERQEAEIKKIQQLLSDAESTWKELPRRADTQLALNITLESIESIRHNITDDSDNTVEKISTKLREMSDRLATTNGDIQNSLTQSNTMSERAYNDISRSYATLLKEAPSPSVGKYSELMMMMFHQVQALSKNEHVMLQTADNVIANKKRIDHGMHQILLEMRELVKAQTMHLNNTLVNSINATETSIVNSQMNAMMSLTAKIESEMTQVWRQIGSMYQQLSASKASLDKLTGQTEQYVNGSAATMQSMKEKVTLITTRMAEVDDNLNYLLGRLSLVTQEFSQIKTGLGEALDKAKSNLLTVQSKINGNSAGPHDIDSEEKGTN</sequence>
<dbReference type="GO" id="GO:0008270">
    <property type="term" value="F:zinc ion binding"/>
    <property type="evidence" value="ECO:0007669"/>
    <property type="project" value="UniProtKB-UniRule"/>
</dbReference>
<keyword evidence="7" id="KW-0175">Coiled coil</keyword>
<name>A0A194RLD9_PAPMA</name>
<feature type="binding site" evidence="6">
    <location>
        <position position="248"/>
    </location>
    <ligand>
        <name>Zn(2+)</name>
        <dbReference type="ChEBI" id="CHEBI:29105"/>
    </ligand>
</feature>
<dbReference type="GO" id="GO:0005886">
    <property type="term" value="C:plasma membrane"/>
    <property type="evidence" value="ECO:0007669"/>
    <property type="project" value="TreeGrafter"/>
</dbReference>
<dbReference type="FunFam" id="3.30.160.60:FF:000425">
    <property type="entry name" value="PLAG1 like zinc finger 1"/>
    <property type="match status" value="1"/>
</dbReference>
<dbReference type="Proteomes" id="UP000053240">
    <property type="component" value="Unassembled WGS sequence"/>
</dbReference>
<accession>A0A194RLD9</accession>
<dbReference type="PROSITE" id="PS00028">
    <property type="entry name" value="ZINC_FINGER_C2H2_1"/>
    <property type="match status" value="4"/>
</dbReference>
<evidence type="ECO:0000259" key="10">
    <source>
        <dbReference type="PROSITE" id="PS51915"/>
    </source>
</evidence>
<dbReference type="InParanoid" id="A0A194RLD9"/>
<organism evidence="11 12">
    <name type="scientific">Papilio machaon</name>
    <name type="common">Old World swallowtail butterfly</name>
    <dbReference type="NCBI Taxonomy" id="76193"/>
    <lineage>
        <taxon>Eukaryota</taxon>
        <taxon>Metazoa</taxon>
        <taxon>Ecdysozoa</taxon>
        <taxon>Arthropoda</taxon>
        <taxon>Hexapoda</taxon>
        <taxon>Insecta</taxon>
        <taxon>Pterygota</taxon>
        <taxon>Neoptera</taxon>
        <taxon>Endopterygota</taxon>
        <taxon>Lepidoptera</taxon>
        <taxon>Glossata</taxon>
        <taxon>Ditrysia</taxon>
        <taxon>Papilionoidea</taxon>
        <taxon>Papilionidae</taxon>
        <taxon>Papilioninae</taxon>
        <taxon>Papilio</taxon>
    </lineage>
</organism>
<dbReference type="EMBL" id="KQ459989">
    <property type="protein sequence ID" value="KPJ18648.1"/>
    <property type="molecule type" value="Genomic_DNA"/>
</dbReference>
<feature type="domain" description="ZAD" evidence="10">
    <location>
        <begin position="197"/>
        <end position="272"/>
    </location>
</feature>
<keyword evidence="12" id="KW-1185">Reference proteome</keyword>
<feature type="domain" description="C2H2-type" evidence="9">
    <location>
        <begin position="399"/>
        <end position="426"/>
    </location>
</feature>
<keyword evidence="4 6" id="KW-0862">Zinc</keyword>
<dbReference type="PROSITE" id="PS51915">
    <property type="entry name" value="ZAD"/>
    <property type="match status" value="1"/>
</dbReference>
<dbReference type="SUPFAM" id="SSF57716">
    <property type="entry name" value="Glucocorticoid receptor-like (DNA-binding domain)"/>
    <property type="match status" value="1"/>
</dbReference>
<evidence type="ECO:0000256" key="6">
    <source>
        <dbReference type="PROSITE-ProRule" id="PRU01263"/>
    </source>
</evidence>
<dbReference type="FunFam" id="3.30.160.60:FF:000688">
    <property type="entry name" value="zinc finger protein 197 isoform X1"/>
    <property type="match status" value="1"/>
</dbReference>
<feature type="domain" description="C2H2-type" evidence="9">
    <location>
        <begin position="371"/>
        <end position="398"/>
    </location>
</feature>
<dbReference type="GO" id="GO:0005634">
    <property type="term" value="C:nucleus"/>
    <property type="evidence" value="ECO:0007669"/>
    <property type="project" value="InterPro"/>
</dbReference>
<evidence type="ECO:0000256" key="1">
    <source>
        <dbReference type="ARBA" id="ARBA00022723"/>
    </source>
</evidence>
<evidence type="ECO:0000256" key="7">
    <source>
        <dbReference type="SAM" id="Coils"/>
    </source>
</evidence>
<feature type="region of interest" description="Disordered" evidence="8">
    <location>
        <begin position="1034"/>
        <end position="1053"/>
    </location>
</feature>
<evidence type="ECO:0000256" key="3">
    <source>
        <dbReference type="ARBA" id="ARBA00022771"/>
    </source>
</evidence>
<evidence type="ECO:0000256" key="2">
    <source>
        <dbReference type="ARBA" id="ARBA00022737"/>
    </source>
</evidence>
<evidence type="ECO:0000313" key="11">
    <source>
        <dbReference type="EMBL" id="KPJ18648.1"/>
    </source>
</evidence>
<dbReference type="PANTHER" id="PTHR39960:SF1">
    <property type="entry name" value="LD34147P"/>
    <property type="match status" value="1"/>
</dbReference>
<evidence type="ECO:0000256" key="5">
    <source>
        <dbReference type="PROSITE-ProRule" id="PRU00042"/>
    </source>
</evidence>
<protein>
    <submittedName>
        <fullName evidence="11">Zinc finger protein 836</fullName>
    </submittedName>
</protein>